<keyword evidence="8 12" id="KW-0862">Zinc</keyword>
<evidence type="ECO:0000256" key="3">
    <source>
        <dbReference type="ARBA" id="ARBA00011245"/>
    </source>
</evidence>
<evidence type="ECO:0000256" key="7">
    <source>
        <dbReference type="ARBA" id="ARBA00022741"/>
    </source>
</evidence>
<dbReference type="SUPFAM" id="SSF47323">
    <property type="entry name" value="Anticodon-binding domain of a subclass of class I aminoacyl-tRNA synthetases"/>
    <property type="match status" value="1"/>
</dbReference>
<comment type="caution">
    <text evidence="15">The sequence shown here is derived from an EMBL/GenBank/DDBJ whole genome shotgun (WGS) entry which is preliminary data.</text>
</comment>
<reference evidence="15 16" key="1">
    <citation type="journal article" date="2014" name="Genome Announc.">
        <title>Draft genome sequences of eight enterohepatic helicobacter species isolated from both laboratory and wild rodents.</title>
        <authorList>
            <person name="Sheh A."/>
            <person name="Shen Z."/>
            <person name="Fox J.G."/>
        </authorList>
    </citation>
    <scope>NUCLEOTIDE SEQUENCE [LARGE SCALE GENOMIC DNA]</scope>
    <source>
        <strain evidence="15 16">MIT 97-6194</strain>
    </source>
</reference>
<dbReference type="GO" id="GO:0006423">
    <property type="term" value="P:cysteinyl-tRNA aminoacylation"/>
    <property type="evidence" value="ECO:0007669"/>
    <property type="project" value="UniProtKB-UniRule"/>
</dbReference>
<keyword evidence="4 12" id="KW-0963">Cytoplasm</keyword>
<evidence type="ECO:0000256" key="12">
    <source>
        <dbReference type="HAMAP-Rule" id="MF_00041"/>
    </source>
</evidence>
<reference evidence="15 16" key="2">
    <citation type="journal article" date="2016" name="Infect. Immun.">
        <title>Helicobacter saguini, a Novel Helicobacter Isolated from Cotton-Top Tamarins with Ulcerative Colitis, Has Proinflammatory Properties and Induces Typhlocolitis and Dysplasia in Gnotobiotic IL-10-/- Mice.</title>
        <authorList>
            <person name="Shen Z."/>
            <person name="Mannion A."/>
            <person name="Whary M.T."/>
            <person name="Muthupalani S."/>
            <person name="Sheh A."/>
            <person name="Feng Y."/>
            <person name="Gong G."/>
            <person name="Vandamme P."/>
            <person name="Holcombe H.R."/>
            <person name="Paster B.J."/>
            <person name="Fox J.G."/>
        </authorList>
    </citation>
    <scope>NUCLEOTIDE SEQUENCE [LARGE SCALE GENOMIC DNA]</scope>
    <source>
        <strain evidence="15 16">MIT 97-6194</strain>
    </source>
</reference>
<evidence type="ECO:0000256" key="10">
    <source>
        <dbReference type="ARBA" id="ARBA00022917"/>
    </source>
</evidence>
<evidence type="ECO:0000256" key="8">
    <source>
        <dbReference type="ARBA" id="ARBA00022833"/>
    </source>
</evidence>
<dbReference type="STRING" id="1548018.LS64_12070"/>
<dbReference type="Gene3D" id="3.40.50.620">
    <property type="entry name" value="HUPs"/>
    <property type="match status" value="1"/>
</dbReference>
<dbReference type="GO" id="GO:0008270">
    <property type="term" value="F:zinc ion binding"/>
    <property type="evidence" value="ECO:0007669"/>
    <property type="project" value="UniProtKB-UniRule"/>
</dbReference>
<evidence type="ECO:0000313" key="15">
    <source>
        <dbReference type="EMBL" id="TLD95520.1"/>
    </source>
</evidence>
<dbReference type="HAMAP" id="MF_00041">
    <property type="entry name" value="Cys_tRNA_synth"/>
    <property type="match status" value="1"/>
</dbReference>
<dbReference type="SMART" id="SM00840">
    <property type="entry name" value="DALR_2"/>
    <property type="match status" value="1"/>
</dbReference>
<dbReference type="AlphaFoldDB" id="A0A347VMV5"/>
<dbReference type="NCBIfam" id="TIGR00435">
    <property type="entry name" value="cysS"/>
    <property type="match status" value="1"/>
</dbReference>
<dbReference type="InterPro" id="IPR015273">
    <property type="entry name" value="Cys-tRNA-synt_Ia_DALR"/>
</dbReference>
<dbReference type="PANTHER" id="PTHR10890:SF3">
    <property type="entry name" value="CYSTEINE--TRNA LIGASE, CYTOPLASMIC"/>
    <property type="match status" value="1"/>
</dbReference>
<reference evidence="15" key="3">
    <citation type="submission" date="2018-04" db="EMBL/GenBank/DDBJ databases">
        <authorList>
            <person name="Sheh A."/>
            <person name="Shen Z."/>
            <person name="Mannion A.J."/>
            <person name="Fox J.G."/>
        </authorList>
    </citation>
    <scope>NUCLEOTIDE SEQUENCE</scope>
    <source>
        <strain evidence="15">MIT 97-6194</strain>
    </source>
</reference>
<dbReference type="InterPro" id="IPR009080">
    <property type="entry name" value="tRNAsynth_Ia_anticodon-bd"/>
</dbReference>
<feature type="binding site" evidence="12">
    <location>
        <position position="276"/>
    </location>
    <ligand>
        <name>ATP</name>
        <dbReference type="ChEBI" id="CHEBI:30616"/>
    </ligand>
</feature>
<gene>
    <name evidence="12" type="primary">cysS</name>
    <name evidence="14" type="ORF">DCO61_06565</name>
    <name evidence="15" type="ORF">LS64_001255</name>
</gene>
<feature type="binding site" evidence="12">
    <location>
        <position position="241"/>
    </location>
    <ligand>
        <name>Zn(2+)</name>
        <dbReference type="ChEBI" id="CHEBI:29105"/>
    </ligand>
</feature>
<feature type="binding site" evidence="12">
    <location>
        <position position="245"/>
    </location>
    <ligand>
        <name>Zn(2+)</name>
        <dbReference type="ChEBI" id="CHEBI:29105"/>
    </ligand>
</feature>
<organism evidence="15 16">
    <name type="scientific">Helicobacter saguini</name>
    <dbReference type="NCBI Taxonomy" id="1548018"/>
    <lineage>
        <taxon>Bacteria</taxon>
        <taxon>Pseudomonadati</taxon>
        <taxon>Campylobacterota</taxon>
        <taxon>Epsilonproteobacteria</taxon>
        <taxon>Campylobacterales</taxon>
        <taxon>Helicobacteraceae</taxon>
        <taxon>Helicobacter</taxon>
    </lineage>
</organism>
<dbReference type="RefSeq" id="WP_034573332.1">
    <property type="nucleotide sequence ID" value="NZ_JRMP02000002.1"/>
</dbReference>
<evidence type="ECO:0000256" key="11">
    <source>
        <dbReference type="ARBA" id="ARBA00023146"/>
    </source>
</evidence>
<dbReference type="Pfam" id="PF01406">
    <property type="entry name" value="tRNA-synt_1e"/>
    <property type="match status" value="1"/>
</dbReference>
<keyword evidence="5 12" id="KW-0436">Ligase</keyword>
<comment type="similarity">
    <text evidence="2 12">Belongs to the class-I aminoacyl-tRNA synthetase family.</text>
</comment>
<evidence type="ECO:0000313" key="14">
    <source>
        <dbReference type="EMBL" id="MWV69669.1"/>
    </source>
</evidence>
<evidence type="ECO:0000256" key="5">
    <source>
        <dbReference type="ARBA" id="ARBA00022598"/>
    </source>
</evidence>
<dbReference type="OrthoDB" id="9815130at2"/>
<evidence type="ECO:0000256" key="4">
    <source>
        <dbReference type="ARBA" id="ARBA00022490"/>
    </source>
</evidence>
<dbReference type="EMBL" id="QBIU01000001">
    <property type="protein sequence ID" value="MWV69669.1"/>
    <property type="molecule type" value="Genomic_DNA"/>
</dbReference>
<keyword evidence="7 12" id="KW-0547">Nucleotide-binding</keyword>
<protein>
    <recommendedName>
        <fullName evidence="12">Cysteine--tRNA ligase</fullName>
        <ecNumber evidence="12">6.1.1.16</ecNumber>
    </recommendedName>
    <alternativeName>
        <fullName evidence="12">Cysteinyl-tRNA synthetase</fullName>
        <shortName evidence="12">CysRS</shortName>
    </alternativeName>
</protein>
<comment type="catalytic activity">
    <reaction evidence="12">
        <text>tRNA(Cys) + L-cysteine + ATP = L-cysteinyl-tRNA(Cys) + AMP + diphosphate</text>
        <dbReference type="Rhea" id="RHEA:17773"/>
        <dbReference type="Rhea" id="RHEA-COMP:9661"/>
        <dbReference type="Rhea" id="RHEA-COMP:9679"/>
        <dbReference type="ChEBI" id="CHEBI:30616"/>
        <dbReference type="ChEBI" id="CHEBI:33019"/>
        <dbReference type="ChEBI" id="CHEBI:35235"/>
        <dbReference type="ChEBI" id="CHEBI:78442"/>
        <dbReference type="ChEBI" id="CHEBI:78517"/>
        <dbReference type="ChEBI" id="CHEBI:456215"/>
        <dbReference type="EC" id="6.1.1.16"/>
    </reaction>
</comment>
<evidence type="ECO:0000313" key="16">
    <source>
        <dbReference type="Proteomes" id="UP000029714"/>
    </source>
</evidence>
<keyword evidence="16" id="KW-1185">Reference proteome</keyword>
<feature type="binding site" evidence="12">
    <location>
        <position position="27"/>
    </location>
    <ligand>
        <name>Zn(2+)</name>
        <dbReference type="ChEBI" id="CHEBI:29105"/>
    </ligand>
</feature>
<name>A0A347VMV5_9HELI</name>
<comment type="subcellular location">
    <subcellularLocation>
        <location evidence="1 12">Cytoplasm</location>
    </subcellularLocation>
</comment>
<feature type="short sequence motif" description="'KMSKS' region" evidence="12">
    <location>
        <begin position="273"/>
        <end position="277"/>
    </location>
</feature>
<dbReference type="PANTHER" id="PTHR10890">
    <property type="entry name" value="CYSTEINYL-TRNA SYNTHETASE"/>
    <property type="match status" value="1"/>
</dbReference>
<dbReference type="InterPro" id="IPR032678">
    <property type="entry name" value="tRNA-synt_1_cat_dom"/>
</dbReference>
<evidence type="ECO:0000256" key="9">
    <source>
        <dbReference type="ARBA" id="ARBA00022840"/>
    </source>
</evidence>
<keyword evidence="9 12" id="KW-0067">ATP-binding</keyword>
<dbReference type="GO" id="GO:0004817">
    <property type="term" value="F:cysteine-tRNA ligase activity"/>
    <property type="evidence" value="ECO:0007669"/>
    <property type="project" value="UniProtKB-UniRule"/>
</dbReference>
<reference evidence="14 17" key="4">
    <citation type="submission" date="2019-12" db="EMBL/GenBank/DDBJ databases">
        <title>Multi-Generational Helicobacter saguini Isolates.</title>
        <authorList>
            <person name="Mannion A."/>
            <person name="Shen Z."/>
            <person name="Fox J.G."/>
        </authorList>
    </citation>
    <scope>NUCLEOTIDE SEQUENCE [LARGE SCALE GENOMIC DNA]</scope>
    <source>
        <strain evidence="14">16-048</strain>
        <strain evidence="17">16-048 (F4)</strain>
    </source>
</reference>
<dbReference type="Proteomes" id="UP000477070">
    <property type="component" value="Unassembled WGS sequence"/>
</dbReference>
<dbReference type="Gene3D" id="1.20.120.1910">
    <property type="entry name" value="Cysteine-tRNA ligase, C-terminal anti-codon recognition domain"/>
    <property type="match status" value="1"/>
</dbReference>
<dbReference type="Pfam" id="PF09190">
    <property type="entry name" value="DALR_2"/>
    <property type="match status" value="1"/>
</dbReference>
<feature type="binding site" evidence="12">
    <location>
        <position position="211"/>
    </location>
    <ligand>
        <name>Zn(2+)</name>
        <dbReference type="ChEBI" id="CHEBI:29105"/>
    </ligand>
</feature>
<dbReference type="CDD" id="cd00672">
    <property type="entry name" value="CysRS_core"/>
    <property type="match status" value="1"/>
</dbReference>
<proteinExistence type="inferred from homology"/>
<dbReference type="PRINTS" id="PR00983">
    <property type="entry name" value="TRNASYNTHCYS"/>
</dbReference>
<feature type="short sequence motif" description="'HIGH' region" evidence="12">
    <location>
        <begin position="29"/>
        <end position="39"/>
    </location>
</feature>
<dbReference type="InterPro" id="IPR024909">
    <property type="entry name" value="Cys-tRNA/MSH_ligase"/>
</dbReference>
<keyword evidence="11 12" id="KW-0030">Aminoacyl-tRNA synthetase</keyword>
<evidence type="ECO:0000313" key="17">
    <source>
        <dbReference type="Proteomes" id="UP000477070"/>
    </source>
</evidence>
<comment type="cofactor">
    <cofactor evidence="12">
        <name>Zn(2+)</name>
        <dbReference type="ChEBI" id="CHEBI:29105"/>
    </cofactor>
    <text evidence="12">Binds 1 zinc ion per subunit.</text>
</comment>
<dbReference type="GO" id="GO:0005524">
    <property type="term" value="F:ATP binding"/>
    <property type="evidence" value="ECO:0007669"/>
    <property type="project" value="UniProtKB-UniRule"/>
</dbReference>
<keyword evidence="6 12" id="KW-0479">Metal-binding</keyword>
<dbReference type="Proteomes" id="UP000029714">
    <property type="component" value="Unassembled WGS sequence"/>
</dbReference>
<feature type="domain" description="Cysteinyl-tRNA synthetase class Ia DALR" evidence="13">
    <location>
        <begin position="370"/>
        <end position="429"/>
    </location>
</feature>
<comment type="subunit">
    <text evidence="3 12">Monomer.</text>
</comment>
<sequence>MKIFDSHLKEKTTLTPMKEKKITMYICGPTVYDDAHLGHARSSISFDLLTRFLITQGFEVILAKNFTDIDDKLINKALQTGVSVETLASKHIESYLKEMSELNVLRPTIEPRAMHYLSRIVTFIESLLDKGVAYELPSGDVYLEVAKDAKYGTLSHHLNAEDSINRVENAEGKKDARDFALWKAYKGSSDIGYEVANSRLRKGRPGWHIECSAMIDSALAYKDGEFQIDIHAGGADLFFPHHENEASQTRCLHNKEIAKYWLHNGFVNINGEKMSKSLGNSFFIKDALKSYHGEILRNYLLGFHYRAALNFNEEDLLASKKRLDKIYRLKKRLDFTANSHLDSKNLLDSKAWHSHLERILRECDTAFSAKFFESLSDDLNISLALSVVEEFLKEANELLDSNPKDKALKARLKATLELIDFTLGLGALSFVEYFQLGVSDEMKKDIESKINARLEAKKNKDFALADSIRDELLAQGIAIMDKPGNITEWEKM</sequence>
<dbReference type="EMBL" id="JRMP02000002">
    <property type="protein sequence ID" value="TLD95520.1"/>
    <property type="molecule type" value="Genomic_DNA"/>
</dbReference>
<dbReference type="InterPro" id="IPR015803">
    <property type="entry name" value="Cys-tRNA-ligase"/>
</dbReference>
<evidence type="ECO:0000256" key="1">
    <source>
        <dbReference type="ARBA" id="ARBA00004496"/>
    </source>
</evidence>
<dbReference type="GO" id="GO:0005829">
    <property type="term" value="C:cytosol"/>
    <property type="evidence" value="ECO:0007669"/>
    <property type="project" value="TreeGrafter"/>
</dbReference>
<evidence type="ECO:0000256" key="6">
    <source>
        <dbReference type="ARBA" id="ARBA00022723"/>
    </source>
</evidence>
<dbReference type="SUPFAM" id="SSF52374">
    <property type="entry name" value="Nucleotidylyl transferase"/>
    <property type="match status" value="1"/>
</dbReference>
<accession>A0A347VMV5</accession>
<dbReference type="InterPro" id="IPR014729">
    <property type="entry name" value="Rossmann-like_a/b/a_fold"/>
</dbReference>
<keyword evidence="10 12" id="KW-0648">Protein biosynthesis</keyword>
<dbReference type="EC" id="6.1.1.16" evidence="12"/>
<evidence type="ECO:0000259" key="13">
    <source>
        <dbReference type="SMART" id="SM00840"/>
    </source>
</evidence>
<evidence type="ECO:0000256" key="2">
    <source>
        <dbReference type="ARBA" id="ARBA00005594"/>
    </source>
</evidence>